<dbReference type="GO" id="GO:1990112">
    <property type="term" value="C:RQC complex"/>
    <property type="evidence" value="ECO:0007669"/>
    <property type="project" value="TreeGrafter"/>
</dbReference>
<reference evidence="8" key="1">
    <citation type="submission" date="2022-03" db="EMBL/GenBank/DDBJ databases">
        <title>Complete genome sequence of Caldinitratiruptor microaerophilus.</title>
        <authorList>
            <person name="Mukaiyama R."/>
            <person name="Nishiyama T."/>
            <person name="Ueda K."/>
        </authorList>
    </citation>
    <scope>NUCLEOTIDE SEQUENCE</scope>
    <source>
        <strain evidence="8">JCM 16183</strain>
    </source>
</reference>
<feature type="region of interest" description="Disordered" evidence="6">
    <location>
        <begin position="458"/>
        <end position="484"/>
    </location>
</feature>
<dbReference type="Proteomes" id="UP001163687">
    <property type="component" value="Chromosome"/>
</dbReference>
<evidence type="ECO:0000259" key="7">
    <source>
        <dbReference type="Pfam" id="PF05670"/>
    </source>
</evidence>
<keyword evidence="3 5" id="KW-0694">RNA-binding</keyword>
<keyword evidence="2 5" id="KW-0699">rRNA-binding</keyword>
<dbReference type="PANTHER" id="PTHR15239">
    <property type="entry name" value="NUCLEAR EXPORT MEDIATOR FACTOR NEMF"/>
    <property type="match status" value="1"/>
</dbReference>
<feature type="compositionally biased region" description="Low complexity" evidence="6">
    <location>
        <begin position="460"/>
        <end position="471"/>
    </location>
</feature>
<sequence length="622" mass="67116">MGFDGLTTAAVVRELQAAVGARLTRIHQPRPFELTLGLHLPPGTEAPPDLLLSCHPRHARAHLSQAVRRNPPRPPAFAALLRSRIGGGRIERVRQPGRERVISIDVSARDDLGNPVTYTLVAELMGRNSNVVLLAPASGPDEDPHGAGRRIVDAIRRAGAEQNAYRTVLPGQPYVPPPPPGKLDPLALDPAALSDRLRAADAATPAWQAVLACVDGIGPLAAREVAARAGLEGAPAGDLDKEGARRLAAAAAALWQEVLAGEPRGFLLYDPEGRLADFAPFRPVTWTGQVRAMRSLSAALDTFFALREEEEQVRTLAADLRRALLAARQRTARKAQAQEAELAEVGDPEQLRRFGETLLAHLWQVPRGAAEVTLPDLYDPAAPPVRIALDPDRTPAENAQAYFRRYQKARSARDAIAAQLERSRAALAHLEELAARLEQASSLPDLEAIHRELTAAGHQATGRGAAGGPAKAAPPRPNGASGPLVLRSRDGLEIWVGRSGRQNDELTLRLAAPTDVWLHAQKIPGAHVILRVPPGTEPTERSLEDAAVLAAFFSRARHSANVPVDYTLCRHVRKPPGARPGMVIYERQRTVHVTPDPERHPILRQLPEEAPQSPERPDTASG</sequence>
<comment type="function">
    <text evidence="5">Key component of the ribosome quality control system (RQC), a ribosome-associated complex that mediates the extraction of incompletely synthesized nascent chains from stalled ribosomes and their subsequent degradation. RqcH recruits Ala-charged tRNA, and with RqcP directs the elongation of stalled nascent chains on 50S ribosomal subunits, leading to non-templated C-terminal alanine extensions (Ala tail). The Ala tail promotes nascent chain degradation. May add between 1 and at least 8 Ala residues. Binds to stalled 50S ribosomal subunits.</text>
</comment>
<evidence type="ECO:0000256" key="3">
    <source>
        <dbReference type="ARBA" id="ARBA00022884"/>
    </source>
</evidence>
<dbReference type="InterPro" id="IPR051608">
    <property type="entry name" value="RQC_Subunit_NEMF"/>
</dbReference>
<feature type="domain" description="NFACT RNA-binding" evidence="7">
    <location>
        <begin position="488"/>
        <end position="577"/>
    </location>
</feature>
<dbReference type="GO" id="GO:0019843">
    <property type="term" value="F:rRNA binding"/>
    <property type="evidence" value="ECO:0007669"/>
    <property type="project" value="UniProtKB-UniRule"/>
</dbReference>
<dbReference type="InterPro" id="IPR043682">
    <property type="entry name" value="RqcH_bacterial"/>
</dbReference>
<comment type="subunit">
    <text evidence="5">Associates with stalled 50S ribosomal subunits. Binds to RqcP.</text>
</comment>
<dbReference type="Pfam" id="PF05670">
    <property type="entry name" value="NFACT-R_1"/>
    <property type="match status" value="1"/>
</dbReference>
<evidence type="ECO:0000256" key="1">
    <source>
        <dbReference type="ARBA" id="ARBA00022555"/>
    </source>
</evidence>
<keyword evidence="5" id="KW-0175">Coiled coil</keyword>
<dbReference type="GO" id="GO:0072344">
    <property type="term" value="P:rescue of stalled ribosome"/>
    <property type="evidence" value="ECO:0007669"/>
    <property type="project" value="UniProtKB-UniRule"/>
</dbReference>
<feature type="coiled-coil region" evidence="5">
    <location>
        <begin position="413"/>
        <end position="440"/>
    </location>
</feature>
<evidence type="ECO:0000256" key="6">
    <source>
        <dbReference type="SAM" id="MobiDB-lite"/>
    </source>
</evidence>
<keyword evidence="1 5" id="KW-0820">tRNA-binding</keyword>
<dbReference type="GO" id="GO:0000049">
    <property type="term" value="F:tRNA binding"/>
    <property type="evidence" value="ECO:0007669"/>
    <property type="project" value="UniProtKB-UniRule"/>
</dbReference>
<evidence type="ECO:0000256" key="5">
    <source>
        <dbReference type="HAMAP-Rule" id="MF_00844"/>
    </source>
</evidence>
<dbReference type="PANTHER" id="PTHR15239:SF6">
    <property type="entry name" value="RIBOSOME QUALITY CONTROL COMPLEX SUBUNIT NEMF"/>
    <property type="match status" value="1"/>
</dbReference>
<keyword evidence="4 5" id="KW-0648">Protein biosynthesis</keyword>
<dbReference type="AlphaFoldDB" id="A0AA35G8Q4"/>
<accession>A0AA35G8Q4</accession>
<comment type="similarity">
    <text evidence="5">Belongs to the NEMF family.</text>
</comment>
<dbReference type="InterPro" id="IPR008532">
    <property type="entry name" value="NFACT_RNA-bd"/>
</dbReference>
<organism evidence="8 9">
    <name type="scientific">Caldinitratiruptor microaerophilus</name>
    <dbReference type="NCBI Taxonomy" id="671077"/>
    <lineage>
        <taxon>Bacteria</taxon>
        <taxon>Bacillati</taxon>
        <taxon>Bacillota</taxon>
        <taxon>Clostridia</taxon>
        <taxon>Eubacteriales</taxon>
        <taxon>Symbiobacteriaceae</taxon>
        <taxon>Caldinitratiruptor</taxon>
    </lineage>
</organism>
<dbReference type="GO" id="GO:0043023">
    <property type="term" value="F:ribosomal large subunit binding"/>
    <property type="evidence" value="ECO:0007669"/>
    <property type="project" value="UniProtKB-UniRule"/>
</dbReference>
<dbReference type="KEGG" id="cmic:caldi_17680"/>
<protein>
    <recommendedName>
        <fullName evidence="5">Rqc2 homolog RqcH</fullName>
        <shortName evidence="5">RqcH</shortName>
    </recommendedName>
</protein>
<dbReference type="Gene3D" id="2.30.310.10">
    <property type="entry name" value="ibrinogen binding protein from staphylococcus aureus domain"/>
    <property type="match status" value="1"/>
</dbReference>
<gene>
    <name evidence="5" type="primary">rqcH</name>
    <name evidence="8" type="ORF">caldi_17680</name>
</gene>
<keyword evidence="9" id="KW-1185">Reference proteome</keyword>
<dbReference type="Pfam" id="PF05833">
    <property type="entry name" value="NFACT_N"/>
    <property type="match status" value="1"/>
</dbReference>
<evidence type="ECO:0000313" key="8">
    <source>
        <dbReference type="EMBL" id="BDG60678.1"/>
    </source>
</evidence>
<dbReference type="RefSeq" id="WP_264844681.1">
    <property type="nucleotide sequence ID" value="NZ_AP025628.1"/>
</dbReference>
<dbReference type="EMBL" id="AP025628">
    <property type="protein sequence ID" value="BDG60678.1"/>
    <property type="molecule type" value="Genomic_DNA"/>
</dbReference>
<proteinExistence type="inferred from homology"/>
<evidence type="ECO:0000313" key="9">
    <source>
        <dbReference type="Proteomes" id="UP001163687"/>
    </source>
</evidence>
<dbReference type="HAMAP" id="MF_00844_B">
    <property type="entry name" value="RqcH_B"/>
    <property type="match status" value="1"/>
</dbReference>
<evidence type="ECO:0000256" key="4">
    <source>
        <dbReference type="ARBA" id="ARBA00022917"/>
    </source>
</evidence>
<feature type="region of interest" description="Disordered" evidence="6">
    <location>
        <begin position="594"/>
        <end position="622"/>
    </location>
</feature>
<evidence type="ECO:0000256" key="2">
    <source>
        <dbReference type="ARBA" id="ARBA00022730"/>
    </source>
</evidence>
<name>A0AA35G8Q4_9FIRM</name>